<protein>
    <submittedName>
        <fullName evidence="2">Uncharacterized protein</fullName>
    </submittedName>
</protein>
<feature type="region of interest" description="Disordered" evidence="1">
    <location>
        <begin position="170"/>
        <end position="227"/>
    </location>
</feature>
<feature type="compositionally biased region" description="Basic and acidic residues" evidence="1">
    <location>
        <begin position="183"/>
        <end position="198"/>
    </location>
</feature>
<evidence type="ECO:0000313" key="2">
    <source>
        <dbReference type="EMBL" id="CAB9528342.1"/>
    </source>
</evidence>
<comment type="caution">
    <text evidence="2">The sequence shown here is derived from an EMBL/GenBank/DDBJ whole genome shotgun (WGS) entry which is preliminary data.</text>
</comment>
<gene>
    <name evidence="2" type="ORF">SEMRO_2202_G318900.1</name>
</gene>
<evidence type="ECO:0000313" key="3">
    <source>
        <dbReference type="Proteomes" id="UP001153069"/>
    </source>
</evidence>
<dbReference type="AlphaFoldDB" id="A0A9N8HWK6"/>
<feature type="region of interest" description="Disordered" evidence="1">
    <location>
        <begin position="1"/>
        <end position="31"/>
    </location>
</feature>
<evidence type="ECO:0000256" key="1">
    <source>
        <dbReference type="SAM" id="MobiDB-lite"/>
    </source>
</evidence>
<keyword evidence="3" id="KW-1185">Reference proteome</keyword>
<organism evidence="2 3">
    <name type="scientific">Seminavis robusta</name>
    <dbReference type="NCBI Taxonomy" id="568900"/>
    <lineage>
        <taxon>Eukaryota</taxon>
        <taxon>Sar</taxon>
        <taxon>Stramenopiles</taxon>
        <taxon>Ochrophyta</taxon>
        <taxon>Bacillariophyta</taxon>
        <taxon>Bacillariophyceae</taxon>
        <taxon>Bacillariophycidae</taxon>
        <taxon>Naviculales</taxon>
        <taxon>Naviculaceae</taxon>
        <taxon>Seminavis</taxon>
    </lineage>
</organism>
<proteinExistence type="predicted"/>
<sequence length="227" mass="26659">MATIQQTPALMEEETSSIDTPASSESEVSIEEKERRVQFDDKVKFIRFEVDANMRKHKWYRKSDYKRFHHEKKETLRQFRFAQSKFQRMEEDIFCLRGFEACLSVRAVNQKWLHRVSAVQSVLETQYHQRTQGVYDPKRIQSRYCKVTVPCRNQALERAALDAREVQKQQLEAANQQQQQQRDNTEAESLKHQFDRLLKIKSGPVQPSLRSATSGPLQLRKTVPSTA</sequence>
<dbReference type="Proteomes" id="UP001153069">
    <property type="component" value="Unassembled WGS sequence"/>
</dbReference>
<name>A0A9N8HWK6_9STRA</name>
<feature type="compositionally biased region" description="Low complexity" evidence="1">
    <location>
        <begin position="170"/>
        <end position="181"/>
    </location>
</feature>
<reference evidence="2" key="1">
    <citation type="submission" date="2020-06" db="EMBL/GenBank/DDBJ databases">
        <authorList>
            <consortium name="Plant Systems Biology data submission"/>
        </authorList>
    </citation>
    <scope>NUCLEOTIDE SEQUENCE</scope>
    <source>
        <strain evidence="2">D6</strain>
    </source>
</reference>
<accession>A0A9N8HWK6</accession>
<dbReference type="EMBL" id="CAICTM010002200">
    <property type="protein sequence ID" value="CAB9528342.1"/>
    <property type="molecule type" value="Genomic_DNA"/>
</dbReference>